<feature type="region of interest" description="Disordered" evidence="1">
    <location>
        <begin position="42"/>
        <end position="100"/>
    </location>
</feature>
<gene>
    <name evidence="2" type="ORF">AVDCRST_MAG66-1454</name>
</gene>
<reference evidence="2" key="1">
    <citation type="submission" date="2020-02" db="EMBL/GenBank/DDBJ databases">
        <authorList>
            <person name="Meier V. D."/>
        </authorList>
    </citation>
    <scope>NUCLEOTIDE SEQUENCE</scope>
    <source>
        <strain evidence="2">AVDCRST_MAG66</strain>
    </source>
</reference>
<dbReference type="EMBL" id="CADCUS010000213">
    <property type="protein sequence ID" value="CAA9400574.1"/>
    <property type="molecule type" value="Genomic_DNA"/>
</dbReference>
<accession>A0A6J4NY42</accession>
<organism evidence="2">
    <name type="scientific">uncultured Pseudonocardia sp</name>
    <dbReference type="NCBI Taxonomy" id="211455"/>
    <lineage>
        <taxon>Bacteria</taxon>
        <taxon>Bacillati</taxon>
        <taxon>Actinomycetota</taxon>
        <taxon>Actinomycetes</taxon>
        <taxon>Pseudonocardiales</taxon>
        <taxon>Pseudonocardiaceae</taxon>
        <taxon>Pseudonocardia</taxon>
        <taxon>environmental samples</taxon>
    </lineage>
</organism>
<proteinExistence type="predicted"/>
<feature type="region of interest" description="Disordered" evidence="1">
    <location>
        <begin position="1"/>
        <end position="22"/>
    </location>
</feature>
<evidence type="ECO:0000313" key="2">
    <source>
        <dbReference type="EMBL" id="CAA9400574.1"/>
    </source>
</evidence>
<evidence type="ECO:0000256" key="1">
    <source>
        <dbReference type="SAM" id="MobiDB-lite"/>
    </source>
</evidence>
<dbReference type="AlphaFoldDB" id="A0A6J4NY42"/>
<name>A0A6J4NY42_9PSEU</name>
<protein>
    <submittedName>
        <fullName evidence="2">Uncharacterized protein</fullName>
    </submittedName>
</protein>
<sequence length="100" mass="10681">MITTQREPAREVPAQGGHGEPDELVQEVGDVVGRQQQLLQLDDGGGRVLRSGDERASSWSGAPVVESRRRLATELTGTKNLRRAPASTPTPTRSKPGVVA</sequence>